<dbReference type="FunCoup" id="A0A067M211">
    <property type="interactions" value="53"/>
</dbReference>
<dbReference type="InterPro" id="IPR011013">
    <property type="entry name" value="Gal_mutarotase_sf_dom"/>
</dbReference>
<evidence type="ECO:0000256" key="12">
    <source>
        <dbReference type="ARBA" id="ARBA00023326"/>
    </source>
</evidence>
<evidence type="ECO:0000256" key="1">
    <source>
        <dbReference type="ARBA" id="ARBA00000448"/>
    </source>
</evidence>
<dbReference type="Gene3D" id="3.20.20.80">
    <property type="entry name" value="Glycosidases"/>
    <property type="match status" value="1"/>
</dbReference>
<dbReference type="Pfam" id="PF13802">
    <property type="entry name" value="Gal_mutarotas_2"/>
    <property type="match status" value="1"/>
</dbReference>
<dbReference type="SUPFAM" id="SSF74650">
    <property type="entry name" value="Galactose mutarotase-like"/>
    <property type="match status" value="1"/>
</dbReference>
<gene>
    <name evidence="19" type="ORF">BOTBODRAFT_137477</name>
</gene>
<dbReference type="AlphaFoldDB" id="A0A067M211"/>
<dbReference type="GO" id="GO:0000272">
    <property type="term" value="P:polysaccharide catabolic process"/>
    <property type="evidence" value="ECO:0007669"/>
    <property type="project" value="UniProtKB-KW"/>
</dbReference>
<dbReference type="Pfam" id="PF21365">
    <property type="entry name" value="Glyco_hydro_31_3rd"/>
    <property type="match status" value="1"/>
</dbReference>
<dbReference type="GO" id="GO:0071555">
    <property type="term" value="P:cell wall organization"/>
    <property type="evidence" value="ECO:0007669"/>
    <property type="project" value="UniProtKB-KW"/>
</dbReference>
<accession>A0A067M211</accession>
<evidence type="ECO:0000256" key="8">
    <source>
        <dbReference type="ARBA" id="ARBA00023180"/>
    </source>
</evidence>
<dbReference type="SUPFAM" id="SSF51011">
    <property type="entry name" value="Glycosyl hydrolase domain"/>
    <property type="match status" value="1"/>
</dbReference>
<name>A0A067M211_BOTB1</name>
<dbReference type="STRING" id="930990.A0A067M211"/>
<keyword evidence="6 15" id="KW-0732">Signal</keyword>
<dbReference type="Gene3D" id="2.60.40.1760">
    <property type="entry name" value="glycosyl hydrolase (family 31)"/>
    <property type="match status" value="1"/>
</dbReference>
<dbReference type="HOGENOM" id="CLU_000631_11_0_1"/>
<dbReference type="CDD" id="cd06602">
    <property type="entry name" value="GH31_MGAM_SI_GAA"/>
    <property type="match status" value="1"/>
</dbReference>
<keyword evidence="5" id="KW-0964">Secreted</keyword>
<evidence type="ECO:0000256" key="15">
    <source>
        <dbReference type="SAM" id="SignalP"/>
    </source>
</evidence>
<evidence type="ECO:0000313" key="20">
    <source>
        <dbReference type="Proteomes" id="UP000027195"/>
    </source>
</evidence>
<evidence type="ECO:0000256" key="2">
    <source>
        <dbReference type="ARBA" id="ARBA00004613"/>
    </source>
</evidence>
<keyword evidence="11" id="KW-0961">Cell wall biogenesis/degradation</keyword>
<dbReference type="Gene3D" id="2.60.40.1180">
    <property type="entry name" value="Golgi alpha-mannosidase II"/>
    <property type="match status" value="2"/>
</dbReference>
<evidence type="ECO:0000256" key="5">
    <source>
        <dbReference type="ARBA" id="ARBA00022525"/>
    </source>
</evidence>
<evidence type="ECO:0000259" key="16">
    <source>
        <dbReference type="Pfam" id="PF01055"/>
    </source>
</evidence>
<evidence type="ECO:0000256" key="3">
    <source>
        <dbReference type="ARBA" id="ARBA00007806"/>
    </source>
</evidence>
<dbReference type="OrthoDB" id="5839090at2759"/>
<reference evidence="20" key="1">
    <citation type="journal article" date="2014" name="Proc. Natl. Acad. Sci. U.S.A.">
        <title>Extensive sampling of basidiomycete genomes demonstrates inadequacy of the white-rot/brown-rot paradigm for wood decay fungi.</title>
        <authorList>
            <person name="Riley R."/>
            <person name="Salamov A.A."/>
            <person name="Brown D.W."/>
            <person name="Nagy L.G."/>
            <person name="Floudas D."/>
            <person name="Held B.W."/>
            <person name="Levasseur A."/>
            <person name="Lombard V."/>
            <person name="Morin E."/>
            <person name="Otillar R."/>
            <person name="Lindquist E.A."/>
            <person name="Sun H."/>
            <person name="LaButti K.M."/>
            <person name="Schmutz J."/>
            <person name="Jabbour D."/>
            <person name="Luo H."/>
            <person name="Baker S.E."/>
            <person name="Pisabarro A.G."/>
            <person name="Walton J.D."/>
            <person name="Blanchette R.A."/>
            <person name="Henrissat B."/>
            <person name="Martin F."/>
            <person name="Cullen D."/>
            <person name="Hibbett D.S."/>
            <person name="Grigoriev I.V."/>
        </authorList>
    </citation>
    <scope>NUCLEOTIDE SEQUENCE [LARGE SCALE GENOMIC DNA]</scope>
    <source>
        <strain evidence="20">FD-172 SS1</strain>
    </source>
</reference>
<dbReference type="GO" id="GO:0008422">
    <property type="term" value="F:beta-glucosidase activity"/>
    <property type="evidence" value="ECO:0007669"/>
    <property type="project" value="UniProtKB-EC"/>
</dbReference>
<dbReference type="PANTHER" id="PTHR22762">
    <property type="entry name" value="ALPHA-GLUCOSIDASE"/>
    <property type="match status" value="1"/>
</dbReference>
<evidence type="ECO:0000256" key="6">
    <source>
        <dbReference type="ARBA" id="ARBA00022729"/>
    </source>
</evidence>
<dbReference type="SUPFAM" id="SSF51445">
    <property type="entry name" value="(Trans)glycosidases"/>
    <property type="match status" value="1"/>
</dbReference>
<evidence type="ECO:0000313" key="19">
    <source>
        <dbReference type="EMBL" id="KDQ09793.1"/>
    </source>
</evidence>
<dbReference type="EC" id="3.2.1.21" evidence="4"/>
<dbReference type="PANTHER" id="PTHR22762:SF67">
    <property type="entry name" value="ALPHA_BETA-GLUCOSIDASE AGDC-RELATED"/>
    <property type="match status" value="1"/>
</dbReference>
<keyword evidence="9" id="KW-0119">Carbohydrate metabolism</keyword>
<evidence type="ECO:0000256" key="13">
    <source>
        <dbReference type="ARBA" id="ARBA00025512"/>
    </source>
</evidence>
<evidence type="ECO:0000259" key="18">
    <source>
        <dbReference type="Pfam" id="PF21365"/>
    </source>
</evidence>
<organism evidence="19 20">
    <name type="scientific">Botryobasidium botryosum (strain FD-172 SS1)</name>
    <dbReference type="NCBI Taxonomy" id="930990"/>
    <lineage>
        <taxon>Eukaryota</taxon>
        <taxon>Fungi</taxon>
        <taxon>Dikarya</taxon>
        <taxon>Basidiomycota</taxon>
        <taxon>Agaricomycotina</taxon>
        <taxon>Agaricomycetes</taxon>
        <taxon>Cantharellales</taxon>
        <taxon>Botryobasidiaceae</taxon>
        <taxon>Botryobasidium</taxon>
    </lineage>
</organism>
<feature type="signal peptide" evidence="15">
    <location>
        <begin position="1"/>
        <end position="17"/>
    </location>
</feature>
<keyword evidence="7 14" id="KW-0378">Hydrolase</keyword>
<evidence type="ECO:0000259" key="17">
    <source>
        <dbReference type="Pfam" id="PF13802"/>
    </source>
</evidence>
<dbReference type="GO" id="GO:0030246">
    <property type="term" value="F:carbohydrate binding"/>
    <property type="evidence" value="ECO:0007669"/>
    <property type="project" value="InterPro"/>
</dbReference>
<keyword evidence="20" id="KW-1185">Reference proteome</keyword>
<comment type="similarity">
    <text evidence="3 14">Belongs to the glycosyl hydrolase 31 family.</text>
</comment>
<feature type="domain" description="Glycosyl hydrolase family 31 C-terminal" evidence="18">
    <location>
        <begin position="678"/>
        <end position="766"/>
    </location>
</feature>
<proteinExistence type="inferred from homology"/>
<evidence type="ECO:0000256" key="7">
    <source>
        <dbReference type="ARBA" id="ARBA00022801"/>
    </source>
</evidence>
<dbReference type="InterPro" id="IPR025887">
    <property type="entry name" value="Glyco_hydro_31_N_dom"/>
</dbReference>
<evidence type="ECO:0000256" key="4">
    <source>
        <dbReference type="ARBA" id="ARBA00012744"/>
    </source>
</evidence>
<sequence>MLVRGLLIAPSLVGVLATPLIQSIDVRTPRAVQAADPQSCPGYTAMNVNQTGSSFSADLVLAGEACNVYGPDLTQLKLTVTYEESSRIHVKIADPEGKRYQVPESVLPRPSSSNCNSASASILFKYIASPFSFSIVRNGTNEVLFDTSSYPLIFEPQYLRIKTSLPQNANIYGLGEHSDPFRLPHGITRTMWARDAYGIPINSNLYSSQPIYLEHRPTGTHGVFLLNSNGMDIKLSDEGANSTLEYNIIGGILDFYFLSGPNPADVARQYANIVDLPAEMPYWGFGFHQCRYGYKDYVNVATVIGNYEKAGIPLETMWTDIDYMDQRKVFTNDANYFPTDKMREIVDRLHEKNQHYILMVDPAVAYQPNTSYIAYDEGIKADVFMKRPNGTTFKSVVWPGVTVFPDWFHPNVSNYWTEQFLRFFDKDTGIDIDGAWIDMNDPATFCDYPCIDPFQSARNQSIPPPRLSPPPAPGTLVPPFKRAVAATNATGLNYLEPPYHINNTNGAISDLTAYTDIIHANGLIEYDTHNMYGHMMAVETRKAMLMRRPGKRPIVITRSTYAGTGHYTGKWLGDNLSQWDKYRSSIAGMLGMASIAQVPMVGSDVCGFGGNTTENLCARWAMLGAFYPFYRNHNQDVATSQEFYLWASVTQAAKNAIDMRYRLLDYIYTAFHQAHLDGSPVLSPLFYKYPKDSNTFGLDLQFFYGDSILVSPVTDENSTSVSIYLPKDIFYDFLTYAPVQGQGANVQLTDVGFTTIPVHIRGGAVLPLRTSSAMTTFALRQQDFNVVVAPGTDGKATGSLYLDDGESITPSATTEIKFDFSGSKLTASGTFSYDAQVKVGLVTFLNVTSAKSVLVNGKAVDAGKVEFSAATKSLVATTGISLKSGFTVELK</sequence>
<keyword evidence="8" id="KW-0325">Glycoprotein</keyword>
<dbReference type="Pfam" id="PF01055">
    <property type="entry name" value="Glyco_hydro_31_2nd"/>
    <property type="match status" value="1"/>
</dbReference>
<feature type="chain" id="PRO_5001641057" description="beta-glucosidase" evidence="15">
    <location>
        <begin position="18"/>
        <end position="891"/>
    </location>
</feature>
<comment type="function">
    <text evidence="13">Glucosidase involved in the degradation of cellulosic biomass. Has both alpha- and beta-glucosidase activity.</text>
</comment>
<dbReference type="InterPro" id="IPR000322">
    <property type="entry name" value="Glyco_hydro_31_TIM"/>
</dbReference>
<comment type="subcellular location">
    <subcellularLocation>
        <location evidence="2">Secreted</location>
    </subcellularLocation>
</comment>
<dbReference type="InterPro" id="IPR048395">
    <property type="entry name" value="Glyco_hydro_31_C"/>
</dbReference>
<evidence type="ECO:0000256" key="11">
    <source>
        <dbReference type="ARBA" id="ARBA00023316"/>
    </source>
</evidence>
<keyword evidence="10 14" id="KW-0326">Glycosidase</keyword>
<evidence type="ECO:0000256" key="10">
    <source>
        <dbReference type="ARBA" id="ARBA00023295"/>
    </source>
</evidence>
<evidence type="ECO:0000256" key="14">
    <source>
        <dbReference type="RuleBase" id="RU361185"/>
    </source>
</evidence>
<comment type="catalytic activity">
    <reaction evidence="1">
        <text>Hydrolysis of terminal, non-reducing beta-D-glucosyl residues with release of beta-D-glucose.</text>
        <dbReference type="EC" id="3.2.1.21"/>
    </reaction>
</comment>
<dbReference type="CDD" id="cd14752">
    <property type="entry name" value="GH31_N"/>
    <property type="match status" value="1"/>
</dbReference>
<protein>
    <recommendedName>
        <fullName evidence="4">beta-glucosidase</fullName>
        <ecNumber evidence="4">3.2.1.21</ecNumber>
    </recommendedName>
</protein>
<dbReference type="InParanoid" id="A0A067M211"/>
<keyword evidence="12" id="KW-0624">Polysaccharide degradation</keyword>
<dbReference type="GO" id="GO:0005576">
    <property type="term" value="C:extracellular region"/>
    <property type="evidence" value="ECO:0007669"/>
    <property type="project" value="UniProtKB-SubCell"/>
</dbReference>
<dbReference type="InterPro" id="IPR013780">
    <property type="entry name" value="Glyco_hydro_b"/>
</dbReference>
<feature type="domain" description="Glycoside hydrolase family 31 TIM barrel" evidence="16">
    <location>
        <begin position="277"/>
        <end position="670"/>
    </location>
</feature>
<feature type="domain" description="Glycoside hydrolase family 31 N-terminal" evidence="17">
    <location>
        <begin position="126"/>
        <end position="230"/>
    </location>
</feature>
<evidence type="ECO:0000256" key="9">
    <source>
        <dbReference type="ARBA" id="ARBA00023277"/>
    </source>
</evidence>
<dbReference type="EMBL" id="KL198074">
    <property type="protein sequence ID" value="KDQ09793.1"/>
    <property type="molecule type" value="Genomic_DNA"/>
</dbReference>
<dbReference type="InterPro" id="IPR017853">
    <property type="entry name" value="GH"/>
</dbReference>
<dbReference type="Proteomes" id="UP000027195">
    <property type="component" value="Unassembled WGS sequence"/>
</dbReference>